<dbReference type="AlphaFoldDB" id="A0A2J8A6L1"/>
<name>A0A2J8A6L1_9CHLO</name>
<sequence>MIGTSNQWYTPAVLHERVRAFFVPAALDLDPCTTAEANTRVTKFAQSVLRGGRRAGEECVGPENAAHCPN</sequence>
<evidence type="ECO:0000313" key="1">
    <source>
        <dbReference type="EMBL" id="PNH08171.1"/>
    </source>
</evidence>
<dbReference type="OrthoDB" id="2155333at2759"/>
<dbReference type="Proteomes" id="UP000236333">
    <property type="component" value="Unassembled WGS sequence"/>
</dbReference>
<accession>A0A2J8A6L1</accession>
<proteinExistence type="predicted"/>
<dbReference type="EMBL" id="PGGS01000142">
    <property type="protein sequence ID" value="PNH08171.1"/>
    <property type="molecule type" value="Genomic_DNA"/>
</dbReference>
<reference evidence="1 2" key="1">
    <citation type="journal article" date="2017" name="Mol. Biol. Evol.">
        <title>The 4-celled Tetrabaena socialis nuclear genome reveals the essential components for genetic control of cell number at the origin of multicellularity in the volvocine lineage.</title>
        <authorList>
            <person name="Featherston J."/>
            <person name="Arakaki Y."/>
            <person name="Hanschen E.R."/>
            <person name="Ferris P.J."/>
            <person name="Michod R.E."/>
            <person name="Olson B.J.S.C."/>
            <person name="Nozaki H."/>
            <person name="Durand P.M."/>
        </authorList>
    </citation>
    <scope>NUCLEOTIDE SEQUENCE [LARGE SCALE GENOMIC DNA]</scope>
    <source>
        <strain evidence="1 2">NIES-571</strain>
    </source>
</reference>
<protein>
    <submittedName>
        <fullName evidence="1">Uncharacterized protein</fullName>
    </submittedName>
</protein>
<gene>
    <name evidence="1" type="ORF">TSOC_005327</name>
</gene>
<comment type="caution">
    <text evidence="1">The sequence shown here is derived from an EMBL/GenBank/DDBJ whole genome shotgun (WGS) entry which is preliminary data.</text>
</comment>
<organism evidence="1 2">
    <name type="scientific">Tetrabaena socialis</name>
    <dbReference type="NCBI Taxonomy" id="47790"/>
    <lineage>
        <taxon>Eukaryota</taxon>
        <taxon>Viridiplantae</taxon>
        <taxon>Chlorophyta</taxon>
        <taxon>core chlorophytes</taxon>
        <taxon>Chlorophyceae</taxon>
        <taxon>CS clade</taxon>
        <taxon>Chlamydomonadales</taxon>
        <taxon>Tetrabaenaceae</taxon>
        <taxon>Tetrabaena</taxon>
    </lineage>
</organism>
<keyword evidence="2" id="KW-1185">Reference proteome</keyword>
<evidence type="ECO:0000313" key="2">
    <source>
        <dbReference type="Proteomes" id="UP000236333"/>
    </source>
</evidence>